<feature type="compositionally biased region" description="Basic residues" evidence="1">
    <location>
        <begin position="575"/>
        <end position="591"/>
    </location>
</feature>
<feature type="compositionally biased region" description="Basic and acidic residues" evidence="1">
    <location>
        <begin position="349"/>
        <end position="360"/>
    </location>
</feature>
<organism evidence="2 3">
    <name type="scientific">Trichodelitschia bisporula</name>
    <dbReference type="NCBI Taxonomy" id="703511"/>
    <lineage>
        <taxon>Eukaryota</taxon>
        <taxon>Fungi</taxon>
        <taxon>Dikarya</taxon>
        <taxon>Ascomycota</taxon>
        <taxon>Pezizomycotina</taxon>
        <taxon>Dothideomycetes</taxon>
        <taxon>Dothideomycetes incertae sedis</taxon>
        <taxon>Phaeotrichales</taxon>
        <taxon>Phaeotrichaceae</taxon>
        <taxon>Trichodelitschia</taxon>
    </lineage>
</organism>
<keyword evidence="3" id="KW-1185">Reference proteome</keyword>
<feature type="compositionally biased region" description="Polar residues" evidence="1">
    <location>
        <begin position="502"/>
        <end position="515"/>
    </location>
</feature>
<name>A0A6G1IA63_9PEZI</name>
<dbReference type="InterPro" id="IPR013951">
    <property type="entry name" value="Rxt3"/>
</dbReference>
<feature type="compositionally biased region" description="Low complexity" evidence="1">
    <location>
        <begin position="368"/>
        <end position="390"/>
    </location>
</feature>
<reference evidence="2" key="1">
    <citation type="journal article" date="2020" name="Stud. Mycol.">
        <title>101 Dothideomycetes genomes: a test case for predicting lifestyles and emergence of pathogens.</title>
        <authorList>
            <person name="Haridas S."/>
            <person name="Albert R."/>
            <person name="Binder M."/>
            <person name="Bloem J."/>
            <person name="Labutti K."/>
            <person name="Salamov A."/>
            <person name="Andreopoulos B."/>
            <person name="Baker S."/>
            <person name="Barry K."/>
            <person name="Bills G."/>
            <person name="Bluhm B."/>
            <person name="Cannon C."/>
            <person name="Castanera R."/>
            <person name="Culley D."/>
            <person name="Daum C."/>
            <person name="Ezra D."/>
            <person name="Gonzalez J."/>
            <person name="Henrissat B."/>
            <person name="Kuo A."/>
            <person name="Liang C."/>
            <person name="Lipzen A."/>
            <person name="Lutzoni F."/>
            <person name="Magnuson J."/>
            <person name="Mondo S."/>
            <person name="Nolan M."/>
            <person name="Ohm R."/>
            <person name="Pangilinan J."/>
            <person name="Park H.-J."/>
            <person name="Ramirez L."/>
            <person name="Alfaro M."/>
            <person name="Sun H."/>
            <person name="Tritt A."/>
            <person name="Yoshinaga Y."/>
            <person name="Zwiers L.-H."/>
            <person name="Turgeon B."/>
            <person name="Goodwin S."/>
            <person name="Spatafora J."/>
            <person name="Crous P."/>
            <person name="Grigoriev I."/>
        </authorList>
    </citation>
    <scope>NUCLEOTIDE SEQUENCE</scope>
    <source>
        <strain evidence="2">CBS 262.69</strain>
    </source>
</reference>
<dbReference type="Gene3D" id="2.170.130.20">
    <property type="entry name" value="LCCL-like domain"/>
    <property type="match status" value="1"/>
</dbReference>
<proteinExistence type="predicted"/>
<feature type="region of interest" description="Disordered" evidence="1">
    <location>
        <begin position="1"/>
        <end position="441"/>
    </location>
</feature>
<feature type="region of interest" description="Disordered" evidence="1">
    <location>
        <begin position="542"/>
        <end position="670"/>
    </location>
</feature>
<evidence type="ECO:0000256" key="1">
    <source>
        <dbReference type="SAM" id="MobiDB-lite"/>
    </source>
</evidence>
<evidence type="ECO:0000313" key="3">
    <source>
        <dbReference type="Proteomes" id="UP000799640"/>
    </source>
</evidence>
<feature type="compositionally biased region" description="Basic and acidic residues" evidence="1">
    <location>
        <begin position="168"/>
        <end position="183"/>
    </location>
</feature>
<feature type="compositionally biased region" description="Basic and acidic residues" evidence="1">
    <location>
        <begin position="220"/>
        <end position="237"/>
    </location>
</feature>
<dbReference type="EMBL" id="ML996687">
    <property type="protein sequence ID" value="KAF2404959.1"/>
    <property type="molecule type" value="Genomic_DNA"/>
</dbReference>
<feature type="compositionally biased region" description="Basic and acidic residues" evidence="1">
    <location>
        <begin position="411"/>
        <end position="423"/>
    </location>
</feature>
<dbReference type="AlphaFoldDB" id="A0A6G1IA63"/>
<feature type="region of interest" description="Disordered" evidence="1">
    <location>
        <begin position="501"/>
        <end position="525"/>
    </location>
</feature>
<feature type="compositionally biased region" description="Basic and acidic residues" evidence="1">
    <location>
        <begin position="98"/>
        <end position="110"/>
    </location>
</feature>
<evidence type="ECO:0000313" key="2">
    <source>
        <dbReference type="EMBL" id="KAF2404959.1"/>
    </source>
</evidence>
<dbReference type="OrthoDB" id="3596986at2759"/>
<feature type="compositionally biased region" description="Low complexity" evidence="1">
    <location>
        <begin position="33"/>
        <end position="53"/>
    </location>
</feature>
<protein>
    <submittedName>
        <fullName evidence="2">Rxt3-domain-containing protein</fullName>
    </submittedName>
</protein>
<feature type="compositionally biased region" description="Basic residues" evidence="1">
    <location>
        <begin position="632"/>
        <end position="654"/>
    </location>
</feature>
<feature type="compositionally biased region" description="Basic and acidic residues" evidence="1">
    <location>
        <begin position="257"/>
        <end position="266"/>
    </location>
</feature>
<gene>
    <name evidence="2" type="ORF">EJ06DRAFT_5670</name>
</gene>
<dbReference type="InterPro" id="IPR036609">
    <property type="entry name" value="LCCL_sf"/>
</dbReference>
<feature type="compositionally biased region" description="Basic and acidic residues" evidence="1">
    <location>
        <begin position="555"/>
        <end position="569"/>
    </location>
</feature>
<dbReference type="Proteomes" id="UP000799640">
    <property type="component" value="Unassembled WGS sequence"/>
</dbReference>
<dbReference type="Pfam" id="PF08642">
    <property type="entry name" value="Rxt3"/>
    <property type="match status" value="1"/>
</dbReference>
<feature type="compositionally biased region" description="Basic and acidic residues" evidence="1">
    <location>
        <begin position="277"/>
        <end position="296"/>
    </location>
</feature>
<accession>A0A6G1IA63</accession>
<sequence length="911" mass="100667">MPPPSPSQQTSTMNYSGPRAPHPPFAGGRELPGIGSSHRSSGSGGMSISSMLGNDAPPTQAPPPLQHSPPATTQSPNIPAMQPPSPRRGYSSGPRVDYAWRRPQTPERHPAPSAFRQPESTYAAGSSPRHFSAAKGSPDYPRSDAAHIPHSYPTSVPHGARPYQPPHDVNEREIHRQPDERAPPRPSSQPVGLGPVRDSAPREDAHARPPHSYAASPLSRRPDDSRQMAYAERHLPSDRPVTAEPLSHSVFSPPRIPKQDAIRHEIPGGQRHSFSQELRDENSRDGNLIRREEYPQHLRTAGGFRPQYMPSHNPAHAPLSAAEAPRSHPQGMDPFRRSIEQHPPTGVSQEHRARSHRTPDRMAMAYNQHLEQQQQQQQHQSQPPQQQPHHQPQERRNDETPASGHPNFHATDLRRTTSYEQHPRQSHPPHPHRSGEEMQRSRSFLSLMESHKRGRASPLPQAVQGAQAQSIGPNADPSIKSEFGRIFQGLGSGLGGHIPGVSTPSRQSPMPQRLSTGGLADGETVMLSDNDGRMVRMGSARGMGAAAKTLKSRRVKDEDVRGEGEDGRRTPIGRGSKRAKTTHHHHHHIHAPVRGGLLGTTHRHHAPLLSQTPRPDEELSPGKFPGPPSGAAHHHHHHVQPAHHHHHHHHHHTPRGAASSSTVVPHVPAPKPALKVNSQAVLDAIEDKPRNHLGSELYEPEISLPPTATTPLGSKFGFQLQYKPSRVFTEKDLNCTFTIRVPRFYLAQHTREKVCLDRNVFGTEVYTDDSDPLAAAMHAGWIRGAWDESYDVSLLDIPDESLNRADDDVDENNGVLEVMTARPAAPVTPPSNRDLQITIVIAPKLEKYKGTTRFGVASRSWGGNHDGLSYMILRVRWVDEGLSRGFGRSGEARRKSEGKLRESTAWLEVRR</sequence>